<feature type="region of interest" description="Disordered" evidence="1">
    <location>
        <begin position="1745"/>
        <end position="1769"/>
    </location>
</feature>
<feature type="compositionally biased region" description="Acidic residues" evidence="1">
    <location>
        <begin position="1752"/>
        <end position="1769"/>
    </location>
</feature>
<gene>
    <name evidence="3" type="ORF">BLNAU_963</name>
</gene>
<evidence type="ECO:0000256" key="1">
    <source>
        <dbReference type="SAM" id="MobiDB-lite"/>
    </source>
</evidence>
<keyword evidence="2" id="KW-1133">Transmembrane helix</keyword>
<organism evidence="3 4">
    <name type="scientific">Blattamonas nauphoetae</name>
    <dbReference type="NCBI Taxonomy" id="2049346"/>
    <lineage>
        <taxon>Eukaryota</taxon>
        <taxon>Metamonada</taxon>
        <taxon>Preaxostyla</taxon>
        <taxon>Oxymonadida</taxon>
        <taxon>Blattamonas</taxon>
    </lineage>
</organism>
<keyword evidence="4" id="KW-1185">Reference proteome</keyword>
<dbReference type="Proteomes" id="UP001281761">
    <property type="component" value="Unassembled WGS sequence"/>
</dbReference>
<accession>A0ABQ9YJF3</accession>
<proteinExistence type="predicted"/>
<evidence type="ECO:0000256" key="2">
    <source>
        <dbReference type="SAM" id="Phobius"/>
    </source>
</evidence>
<keyword evidence="2" id="KW-0812">Transmembrane</keyword>
<comment type="caution">
    <text evidence="3">The sequence shown here is derived from an EMBL/GenBank/DDBJ whole genome shotgun (WGS) entry which is preliminary data.</text>
</comment>
<name>A0ABQ9YJF3_9EUKA</name>
<sequence length="1776" mass="195683">MFCVSSSSGGSLFADSLFIKLTSCSFYNSTSNNDGGSLALFGDTGLIEKCTFTTSNARGNGGSAYTALSQLSFVGCSILDSGAAIDGGSVCGTKGTMAVVNNRVINSATAGSQTSSSRGGSSIHIFSGSRAEISSADLHTKRVNESLIYIETSTTSSLSDISFFVADPTHDGVDLICHEIPVSPHKNPMLTSSTPNTTFRTVISKLFPLHNFDDWFTTNQDIYAVSQLGSDKECTKTRFCQTLSGSLVATSENINFWVKVAPGDHYWEPTVVIRPHCTVTVTNPDESEARATIHSLQSQLVLIKSVYSMSFTYLAFERYATQSPLFSIETGHVKFEQVLFREPPSSGKSVAVVAGTSPNTINVDLSEFVKIRLPLSIPFLSLEETEMLQITGQANDVQLSSHTPIFKIGKVNDITIRELDLIEAEFHTTLIQADRAQKINLESVQLVTVYLRSPLIDVKSLEGDAPSFFVYGCVFAFESYAPLCSLVRIGQVGISDTVKCTVINTIINTMPSSVPVLLELKTQTKHTTIASQNEIYLHGPISWCRQSNTDLFAMDDEEQRTLHCSSDGVNNEHCGTEGLPCQSLHYAMAICHPRQNTHIVLCTSMRENEILLFNRRCDVSGQNSEIIVTPGEMQSDRPFLFTLRHTQLNMTSFTMMLTGKDSKEDCQFVRVANNSFLQMKDVTLFVIAPSALQLPPVVVEESVVIFNNFQTAQSRISHIRLASSMFRCVNCPQIEFEKCHFTQISTRYRILLAESKVVSKIMFSSCSFTSLRSESGSLVSFSFQSSFTMILTNCSFSQCQSEGVDSSIFYMNTAAAQSSLIFKNVSCDDASGAILLINTPSISSLLKSSQFVGIDKLLPSHFLFQAGSVTTSFITFIINVSRSVTVADNGTNCLLCVTDPLTPCNTLQHILGSFESSPVGQQMVEVRTSRYFDSLLTPVTLGTDLCVYSPPPEVRTAQLTIFLDTSRCGGRALVTVNLKFEIVSFILKISGRDELSPIFATTNKSELCLRSCLLQYDDDFFCPLLASRNATVYFLDTSLSLTADVTSTFLVLDGGNLTISNFVLRLNPLRVDEVFWSIEETRHTTLEQMTLWNIEVVQGALFELTGHDSEMTIAFVVLAGVGLLSESTTVIRMLGLHSKINITHLSIPGVIGNAPFCSQIDITLVNSSLFYTSKMRQSGLEGEKSGSVVIWTDTPSSLHFNTTLELSSVFMTQCPILTLTGKGMKNELPRLVNEIKNRDFGFWSVLWRESADDIPDFVFTDQRVLKGETYVSPDGADRLNCGTAQLPCETLDFLTEMREELTNLSVVLIKKTFLLDRIDHPTLFLTLKPALADAAGVVVGRRENGASFINIDTFSASDLFFTLEGSAILTLHPFITCEDGEMLLDRCLFTLPDQEFYQPLLCVYDSPGCLSDVTITATSFPTILLAEISEIVVIGMSLTAKRISAPPFVVGGPYGCDLHFSDIEARENGAIWKGDFIHIEDPAIDGKLRIHKTSFVDQVVDENVVLIQLSLEQSVTTLEQCLFESITSSHATGPNTVTGSALVVSVLLDKSTLILKQCVFLKCGDVGSRLPLVSLTPLDSSINIADSVFAENTALHSLVVFHSSPFRLFTNTTFSNLSFKAGEEPFLISGEDERPLLPIFTYCRANVIIGVVSASIVSIVIVFFILVFPIYSVLRFCKTHPPTIRFWKKDGGRGLPDEQIPYQIFVRPVQPGTHSLFFLPNEVLEAKEERRVEKDVRIERCRRERLDHPERDETESSDSEDILDSLLDDPIVDLDF</sequence>
<dbReference type="EMBL" id="JARBJD010000004">
    <property type="protein sequence ID" value="KAK2963886.1"/>
    <property type="molecule type" value="Genomic_DNA"/>
</dbReference>
<evidence type="ECO:0000313" key="4">
    <source>
        <dbReference type="Proteomes" id="UP001281761"/>
    </source>
</evidence>
<evidence type="ECO:0000313" key="3">
    <source>
        <dbReference type="EMBL" id="KAK2963886.1"/>
    </source>
</evidence>
<feature type="transmembrane region" description="Helical" evidence="2">
    <location>
        <begin position="1647"/>
        <end position="1671"/>
    </location>
</feature>
<protein>
    <submittedName>
        <fullName evidence="3">Uncharacterized protein</fullName>
    </submittedName>
</protein>
<reference evidence="3 4" key="1">
    <citation type="journal article" date="2022" name="bioRxiv">
        <title>Genomics of Preaxostyla Flagellates Illuminates Evolutionary Transitions and the Path Towards Mitochondrial Loss.</title>
        <authorList>
            <person name="Novak L.V.F."/>
            <person name="Treitli S.C."/>
            <person name="Pyrih J."/>
            <person name="Halakuc P."/>
            <person name="Pipaliya S.V."/>
            <person name="Vacek V."/>
            <person name="Brzon O."/>
            <person name="Soukal P."/>
            <person name="Eme L."/>
            <person name="Dacks J.B."/>
            <person name="Karnkowska A."/>
            <person name="Elias M."/>
            <person name="Hampl V."/>
        </authorList>
    </citation>
    <scope>NUCLEOTIDE SEQUENCE [LARGE SCALE GENOMIC DNA]</scope>
    <source>
        <strain evidence="3">NAU3</strain>
        <tissue evidence="3">Gut</tissue>
    </source>
</reference>
<keyword evidence="2" id="KW-0472">Membrane</keyword>